<evidence type="ECO:0008006" key="3">
    <source>
        <dbReference type="Google" id="ProtNLM"/>
    </source>
</evidence>
<dbReference type="HOGENOM" id="CLU_1346847_0_0_14"/>
<name>W8GT95_9MOLU</name>
<evidence type="ECO:0000313" key="1">
    <source>
        <dbReference type="EMBL" id="AHK22650.1"/>
    </source>
</evidence>
<accession>W8GT95</accession>
<protein>
    <recommendedName>
        <fullName evidence="3">Nucleotidyltransferase</fullName>
    </recommendedName>
</protein>
<dbReference type="EMBL" id="CP006932">
    <property type="protein sequence ID" value="AHK22650.1"/>
    <property type="molecule type" value="Genomic_DNA"/>
</dbReference>
<organism evidence="1 2">
    <name type="scientific">Candidatus Hepatoplasma crinochetorum Av</name>
    <dbReference type="NCBI Taxonomy" id="1427984"/>
    <lineage>
        <taxon>Bacteria</taxon>
        <taxon>Bacillati</taxon>
        <taxon>Mycoplasmatota</taxon>
        <taxon>Mollicutes</taxon>
        <taxon>Candidatus Hepatoplasmataceae</taxon>
        <taxon>Candidatus Hepatoplasma</taxon>
    </lineage>
</organism>
<dbReference type="KEGG" id="hcr:X271_00550"/>
<sequence length="203" mass="24141">MNEKCRYVSKKEIKEYKIELEDTIPKIKEEIKAKYGKSFNHAIVGSARRNLVVQRKNGIYDVDYQLLLDSPIFNKIDTSELKLFVQKLFKKYLGYKYNVKLSTSVITISSRDQNNRKHFDIALIRTNKENMKEILRGKESNNIRWELVKNSNNKIKEIKGNDWNKLREVFLNKKCSNFENNYLNQKETLSIYFESIKETLDLL</sequence>
<gene>
    <name evidence="1" type="ORF">X271_00550</name>
</gene>
<dbReference type="RefSeq" id="WP_025208938.1">
    <property type="nucleotide sequence ID" value="NZ_CP006932.1"/>
</dbReference>
<evidence type="ECO:0000313" key="2">
    <source>
        <dbReference type="Proteomes" id="UP000019450"/>
    </source>
</evidence>
<dbReference type="Proteomes" id="UP000019450">
    <property type="component" value="Chromosome"/>
</dbReference>
<reference evidence="1 2" key="1">
    <citation type="journal article" date="2014" name="Genome Biol. Evol.">
        <title>Phylogenomics of "Candidatus Hepatoplasma crinochetorum," a Lineage of Mollicutes Associated with Noninsect Arthropods.</title>
        <authorList>
            <person name="Leclercq S."/>
            <person name="Dittmer J."/>
            <person name="Bouchon D."/>
            <person name="Cordaux R."/>
        </authorList>
    </citation>
    <scope>NUCLEOTIDE SEQUENCE [LARGE SCALE GENOMIC DNA]</scope>
    <source>
        <strain evidence="1 2">Av</strain>
    </source>
</reference>
<keyword evidence="2" id="KW-1185">Reference proteome</keyword>
<dbReference type="AlphaFoldDB" id="W8GT95"/>
<dbReference type="STRING" id="1427984.X271_00550"/>
<proteinExistence type="predicted"/>